<dbReference type="Proteomes" id="UP000469427">
    <property type="component" value="Unassembled WGS sequence"/>
</dbReference>
<proteinExistence type="inferred from homology"/>
<dbReference type="EMBL" id="WDBY01000006">
    <property type="protein sequence ID" value="KAB6480266.1"/>
    <property type="molecule type" value="Genomic_DNA"/>
</dbReference>
<sequence>MQNLILQNAIWYVFCDIIIDNKLYVIMDIFVYLTLCFTSLFTLMDPLGVMPVFLQMTDGMDTKERRYIALKACTIAFIILVLFTLSGRFLFHFFGISTNGFRIVGGIIIFKIGYDMLQAHFTHVKLNETERKEYSKDITITPLAIPMLCGPGAISSGITLMEDASEYTFKIVLLGVIALVCILSFFILCASTQLLKILGETGNNVMMRLMGLILMVIAVECFISGIRPVLIEILKQAHACS</sequence>
<evidence type="ECO:0000313" key="10">
    <source>
        <dbReference type="EMBL" id="KAB6454844.1"/>
    </source>
</evidence>
<evidence type="ECO:0000313" key="14">
    <source>
        <dbReference type="Proteomes" id="UP000061587"/>
    </source>
</evidence>
<reference evidence="8 14" key="2">
    <citation type="journal article" date="2016" name="Genome Biol. Evol.">
        <title>Extensive mobilome-driven genome diversification in mouse gut-associated Bacteroides vulgatus mpk.</title>
        <authorList>
            <person name="Lange A."/>
            <person name="Beier S."/>
            <person name="Steimle A."/>
            <person name="Autenrieth I.B."/>
            <person name="Huson D.H."/>
            <person name="Frick J.S."/>
        </authorList>
    </citation>
    <scope>NUCLEOTIDE SEQUENCE [LARGE SCALE GENOMIC DNA]</scope>
    <source>
        <strain evidence="8">Mpk</strain>
        <strain evidence="14">mpk</strain>
    </source>
</reference>
<feature type="transmembrane region" description="Helical" evidence="7">
    <location>
        <begin position="167"/>
        <end position="188"/>
    </location>
</feature>
<protein>
    <recommendedName>
        <fullName evidence="7">UPF0056 membrane protein</fullName>
    </recommendedName>
</protein>
<evidence type="ECO:0000313" key="19">
    <source>
        <dbReference type="Proteomes" id="UP000483142"/>
    </source>
</evidence>
<reference evidence="16 17" key="4">
    <citation type="journal article" date="2019" name="Nat. Med.">
        <title>A library of human gut bacterial isolates paired with longitudinal multiomics data enables mechanistic microbiome research.</title>
        <authorList>
            <person name="Poyet M."/>
            <person name="Groussin M."/>
            <person name="Gibbons S.M."/>
            <person name="Avila-Pacheco J."/>
            <person name="Jiang X."/>
            <person name="Kearney S.M."/>
            <person name="Perrotta A.R."/>
            <person name="Berdy B."/>
            <person name="Zhao S."/>
            <person name="Lieberman T.D."/>
            <person name="Swanson P.K."/>
            <person name="Smith M."/>
            <person name="Roesemann S."/>
            <person name="Alexander J.E."/>
            <person name="Rich S.A."/>
            <person name="Livny J."/>
            <person name="Vlamakis H."/>
            <person name="Clish C."/>
            <person name="Bullock K."/>
            <person name="Deik A."/>
            <person name="Scott J."/>
            <person name="Pierce K.A."/>
            <person name="Xavier R.J."/>
            <person name="Alm E.J."/>
        </authorList>
    </citation>
    <scope>NUCLEOTIDE SEQUENCE [LARGE SCALE GENOMIC DNA]</scope>
    <source>
        <strain evidence="12 18">BIOML-A122</strain>
        <strain evidence="11 17">BIOML-A140</strain>
        <strain evidence="10 19">BIOML-A141</strain>
        <strain evidence="9 16">BIOML-A5</strain>
    </source>
</reference>
<dbReference type="EMBL" id="CP013020">
    <property type="protein sequence ID" value="ALK84859.1"/>
    <property type="molecule type" value="Genomic_DNA"/>
</dbReference>
<feature type="transmembrane region" description="Helical" evidence="7">
    <location>
        <begin position="75"/>
        <end position="94"/>
    </location>
</feature>
<name>A0A0P0M2S9_PHOVU</name>
<feature type="transmembrane region" description="Helical" evidence="7">
    <location>
        <begin position="209"/>
        <end position="230"/>
    </location>
</feature>
<evidence type="ECO:0000313" key="12">
    <source>
        <dbReference type="EMBL" id="KAB6529522.1"/>
    </source>
</evidence>
<keyword evidence="5 7" id="KW-1133">Transmembrane helix</keyword>
<dbReference type="GO" id="GO:0005886">
    <property type="term" value="C:plasma membrane"/>
    <property type="evidence" value="ECO:0007669"/>
    <property type="project" value="UniProtKB-SubCell"/>
</dbReference>
<evidence type="ECO:0000313" key="16">
    <source>
        <dbReference type="Proteomes" id="UP000441522"/>
    </source>
</evidence>
<evidence type="ECO:0000256" key="4">
    <source>
        <dbReference type="ARBA" id="ARBA00022692"/>
    </source>
</evidence>
<evidence type="ECO:0000256" key="1">
    <source>
        <dbReference type="ARBA" id="ARBA00004651"/>
    </source>
</evidence>
<accession>A0A0P0M2S9</accession>
<gene>
    <name evidence="8" type="ORF">BvMPK_2259</name>
    <name evidence="13" type="ORF">DXC44_19050</name>
    <name evidence="9" type="ORF">GAS29_18860</name>
    <name evidence="12" type="ORF">GAY98_03000</name>
    <name evidence="11" type="ORF">GAZ06_04710</name>
    <name evidence="10" type="ORF">GAZ09_06120</name>
</gene>
<dbReference type="Proteomes" id="UP000061587">
    <property type="component" value="Chromosome"/>
</dbReference>
<dbReference type="EMBL" id="WCWW01000055">
    <property type="protein sequence ID" value="KAB3852682.1"/>
    <property type="molecule type" value="Genomic_DNA"/>
</dbReference>
<feature type="transmembrane region" description="Helical" evidence="7">
    <location>
        <begin position="29"/>
        <end position="54"/>
    </location>
</feature>
<evidence type="ECO:0000313" key="9">
    <source>
        <dbReference type="EMBL" id="KAB3852682.1"/>
    </source>
</evidence>
<dbReference type="Pfam" id="PF01914">
    <property type="entry name" value="MarC"/>
    <property type="match status" value="1"/>
</dbReference>
<keyword evidence="3" id="KW-1003">Cell membrane</keyword>
<evidence type="ECO:0000256" key="2">
    <source>
        <dbReference type="ARBA" id="ARBA00009784"/>
    </source>
</evidence>
<evidence type="ECO:0000256" key="5">
    <source>
        <dbReference type="ARBA" id="ARBA00022989"/>
    </source>
</evidence>
<evidence type="ECO:0000256" key="3">
    <source>
        <dbReference type="ARBA" id="ARBA00022475"/>
    </source>
</evidence>
<organism evidence="8 14">
    <name type="scientific">Phocaeicola vulgatus</name>
    <name type="common">Bacteroides vulgatus</name>
    <dbReference type="NCBI Taxonomy" id="821"/>
    <lineage>
        <taxon>Bacteria</taxon>
        <taxon>Pseudomonadati</taxon>
        <taxon>Bacteroidota</taxon>
        <taxon>Bacteroidia</taxon>
        <taxon>Bacteroidales</taxon>
        <taxon>Bacteroidaceae</taxon>
        <taxon>Phocaeicola</taxon>
    </lineage>
</organism>
<evidence type="ECO:0000313" key="8">
    <source>
        <dbReference type="EMBL" id="ALK84859.1"/>
    </source>
</evidence>
<dbReference type="Proteomes" id="UP000261278">
    <property type="component" value="Unassembled WGS sequence"/>
</dbReference>
<evidence type="ECO:0000313" key="17">
    <source>
        <dbReference type="Proteomes" id="UP000468344"/>
    </source>
</evidence>
<dbReference type="EMBL" id="QSSN01000032">
    <property type="protein sequence ID" value="RGL81913.1"/>
    <property type="molecule type" value="Genomic_DNA"/>
</dbReference>
<reference evidence="13 15" key="3">
    <citation type="submission" date="2018-08" db="EMBL/GenBank/DDBJ databases">
        <title>A genome reference for cultivated species of the human gut microbiota.</title>
        <authorList>
            <person name="Zou Y."/>
            <person name="Xue W."/>
            <person name="Luo G."/>
        </authorList>
    </citation>
    <scope>NUCLEOTIDE SEQUENCE [LARGE SCALE GENOMIC DNA]</scope>
    <source>
        <strain evidence="13 15">TF05-18</strain>
    </source>
</reference>
<evidence type="ECO:0000256" key="6">
    <source>
        <dbReference type="ARBA" id="ARBA00023136"/>
    </source>
</evidence>
<dbReference type="InterPro" id="IPR002771">
    <property type="entry name" value="Multi_antbiot-R_MarC"/>
</dbReference>
<dbReference type="NCBIfam" id="TIGR00427">
    <property type="entry name" value="NAAT family transporter"/>
    <property type="match status" value="1"/>
</dbReference>
<dbReference type="Proteomes" id="UP000483142">
    <property type="component" value="Unassembled WGS sequence"/>
</dbReference>
<keyword evidence="4 7" id="KW-0812">Transmembrane</keyword>
<evidence type="ECO:0000256" key="7">
    <source>
        <dbReference type="RuleBase" id="RU362048"/>
    </source>
</evidence>
<keyword evidence="6 7" id="KW-0472">Membrane</keyword>
<dbReference type="Proteomes" id="UP000468344">
    <property type="component" value="Unassembled WGS sequence"/>
</dbReference>
<evidence type="ECO:0000313" key="18">
    <source>
        <dbReference type="Proteomes" id="UP000469427"/>
    </source>
</evidence>
<dbReference type="PANTHER" id="PTHR33508">
    <property type="entry name" value="UPF0056 MEMBRANE PROTEIN YHCE"/>
    <property type="match status" value="1"/>
</dbReference>
<evidence type="ECO:0000313" key="13">
    <source>
        <dbReference type="EMBL" id="RGL81913.1"/>
    </source>
</evidence>
<feature type="transmembrane region" description="Helical" evidence="7">
    <location>
        <begin position="138"/>
        <end position="161"/>
    </location>
</feature>
<comment type="subcellular location">
    <subcellularLocation>
        <location evidence="1 7">Cell membrane</location>
        <topology evidence="1 7">Multi-pass membrane protein</topology>
    </subcellularLocation>
</comment>
<dbReference type="EMBL" id="WDBZ01000009">
    <property type="protein sequence ID" value="KAB6454844.1"/>
    <property type="molecule type" value="Genomic_DNA"/>
</dbReference>
<comment type="similarity">
    <text evidence="2 7">Belongs to the UPF0056 (MarC) family.</text>
</comment>
<reference evidence="14" key="1">
    <citation type="submission" date="2015-10" db="EMBL/GenBank/DDBJ databases">
        <title>Extensive mobilome-driven genome diversification in gut-associated Bacteroides vulgatus mpk.</title>
        <authorList>
            <person name="Beier S."/>
            <person name="Lange A."/>
            <person name="Huson D.H."/>
            <person name="Frick J.-S."/>
            <person name="Autenrieth I.B."/>
        </authorList>
    </citation>
    <scope>NUCLEOTIDE SEQUENCE [LARGE SCALE GENOMIC DNA]</scope>
    <source>
        <strain evidence="14">mpk</strain>
    </source>
</reference>
<feature type="transmembrane region" description="Helical" evidence="7">
    <location>
        <begin position="100"/>
        <end position="117"/>
    </location>
</feature>
<dbReference type="PANTHER" id="PTHR33508:SF1">
    <property type="entry name" value="UPF0056 MEMBRANE PROTEIN YHCE"/>
    <property type="match status" value="1"/>
</dbReference>
<evidence type="ECO:0000313" key="15">
    <source>
        <dbReference type="Proteomes" id="UP000261278"/>
    </source>
</evidence>
<dbReference type="EMBL" id="WDBI01000003">
    <property type="protein sequence ID" value="KAB6529522.1"/>
    <property type="molecule type" value="Genomic_DNA"/>
</dbReference>
<evidence type="ECO:0000313" key="11">
    <source>
        <dbReference type="EMBL" id="KAB6480266.1"/>
    </source>
</evidence>
<dbReference type="AlphaFoldDB" id="A0A0P0M2S9"/>
<dbReference type="Proteomes" id="UP000441522">
    <property type="component" value="Unassembled WGS sequence"/>
</dbReference>
<dbReference type="PATRIC" id="fig|821.40.peg.2706"/>